<gene>
    <name evidence="8" type="ORF">MELLADRAFT_114522</name>
</gene>
<dbReference type="InParanoid" id="F4SDT4"/>
<evidence type="ECO:0000256" key="1">
    <source>
        <dbReference type="ARBA" id="ARBA00001974"/>
    </source>
</evidence>
<dbReference type="PROSITE" id="PS51387">
    <property type="entry name" value="FAD_PCMH"/>
    <property type="match status" value="1"/>
</dbReference>
<dbReference type="RefSeq" id="XP_007419538.1">
    <property type="nucleotide sequence ID" value="XM_007419476.1"/>
</dbReference>
<dbReference type="GO" id="GO:0016491">
    <property type="term" value="F:oxidoreductase activity"/>
    <property type="evidence" value="ECO:0007669"/>
    <property type="project" value="UniProtKB-KW"/>
</dbReference>
<accession>F4SDT4</accession>
<evidence type="ECO:0000256" key="6">
    <source>
        <dbReference type="SAM" id="SignalP"/>
    </source>
</evidence>
<dbReference type="InterPro" id="IPR006094">
    <property type="entry name" value="Oxid_FAD_bind_N"/>
</dbReference>
<dbReference type="EMBL" id="GL883293">
    <property type="protein sequence ID" value="EGF97191.1"/>
    <property type="molecule type" value="Genomic_DNA"/>
</dbReference>
<keyword evidence="5" id="KW-0560">Oxidoreductase</keyword>
<reference evidence="9" key="1">
    <citation type="journal article" date="2011" name="Proc. Natl. Acad. Sci. U.S.A.">
        <title>Obligate biotrophy features unraveled by the genomic analysis of rust fungi.</title>
        <authorList>
            <person name="Duplessis S."/>
            <person name="Cuomo C.A."/>
            <person name="Lin Y.-C."/>
            <person name="Aerts A."/>
            <person name="Tisserant E."/>
            <person name="Veneault-Fourrey C."/>
            <person name="Joly D.L."/>
            <person name="Hacquard S."/>
            <person name="Amselem J."/>
            <person name="Cantarel B.L."/>
            <person name="Chiu R."/>
            <person name="Coutinho P.M."/>
            <person name="Feau N."/>
            <person name="Field M."/>
            <person name="Frey P."/>
            <person name="Gelhaye E."/>
            <person name="Goldberg J."/>
            <person name="Grabherr M.G."/>
            <person name="Kodira C.D."/>
            <person name="Kohler A."/>
            <person name="Kuees U."/>
            <person name="Lindquist E.A."/>
            <person name="Lucas S.M."/>
            <person name="Mago R."/>
            <person name="Mauceli E."/>
            <person name="Morin E."/>
            <person name="Murat C."/>
            <person name="Pangilinan J.L."/>
            <person name="Park R."/>
            <person name="Pearson M."/>
            <person name="Quesneville H."/>
            <person name="Rouhier N."/>
            <person name="Sakthikumar S."/>
            <person name="Salamov A.A."/>
            <person name="Schmutz J."/>
            <person name="Selles B."/>
            <person name="Shapiro H."/>
            <person name="Tanguay P."/>
            <person name="Tuskan G.A."/>
            <person name="Henrissat B."/>
            <person name="Van de Peer Y."/>
            <person name="Rouze P."/>
            <person name="Ellis J.G."/>
            <person name="Dodds P.N."/>
            <person name="Schein J.E."/>
            <person name="Zhong S."/>
            <person name="Hamelin R.C."/>
            <person name="Grigoriev I.V."/>
            <person name="Szabo L.J."/>
            <person name="Martin F."/>
        </authorList>
    </citation>
    <scope>NUCLEOTIDE SEQUENCE [LARGE SCALE GENOMIC DNA]</scope>
    <source>
        <strain evidence="9">98AG31 / pathotype 3-4-7</strain>
    </source>
</reference>
<dbReference type="VEuPathDB" id="FungiDB:MELLADRAFT_114522"/>
<dbReference type="KEGG" id="mlr:MELLADRAFT_114522"/>
<dbReference type="Gene3D" id="3.40.462.20">
    <property type="match status" value="1"/>
</dbReference>
<dbReference type="Pfam" id="PF08031">
    <property type="entry name" value="BBE"/>
    <property type="match status" value="1"/>
</dbReference>
<comment type="cofactor">
    <cofactor evidence="1">
        <name>FAD</name>
        <dbReference type="ChEBI" id="CHEBI:57692"/>
    </cofactor>
</comment>
<dbReference type="Proteomes" id="UP000001072">
    <property type="component" value="Unassembled WGS sequence"/>
</dbReference>
<keyword evidence="4" id="KW-0274">FAD</keyword>
<dbReference type="InterPro" id="IPR016166">
    <property type="entry name" value="FAD-bd_PCMH"/>
</dbReference>
<proteinExistence type="inferred from homology"/>
<dbReference type="InterPro" id="IPR050416">
    <property type="entry name" value="FAD-linked_Oxidoreductase"/>
</dbReference>
<dbReference type="InterPro" id="IPR036318">
    <property type="entry name" value="FAD-bd_PCMH-like_sf"/>
</dbReference>
<dbReference type="GeneID" id="18925375"/>
<evidence type="ECO:0000313" key="9">
    <source>
        <dbReference type="Proteomes" id="UP000001072"/>
    </source>
</evidence>
<feature type="signal peptide" evidence="6">
    <location>
        <begin position="1"/>
        <end position="20"/>
    </location>
</feature>
<dbReference type="PANTHER" id="PTHR42973:SF39">
    <property type="entry name" value="FAD-BINDING PCMH-TYPE DOMAIN-CONTAINING PROTEIN"/>
    <property type="match status" value="1"/>
</dbReference>
<evidence type="ECO:0000259" key="7">
    <source>
        <dbReference type="PROSITE" id="PS51387"/>
    </source>
</evidence>
<dbReference type="OrthoDB" id="415825at2759"/>
<dbReference type="InterPro" id="IPR016169">
    <property type="entry name" value="FAD-bd_PCMH_sub2"/>
</dbReference>
<dbReference type="Gene3D" id="3.30.465.10">
    <property type="match status" value="1"/>
</dbReference>
<comment type="similarity">
    <text evidence="2">Belongs to the oxygen-dependent FAD-linked oxidoreductase family.</text>
</comment>
<evidence type="ECO:0000256" key="3">
    <source>
        <dbReference type="ARBA" id="ARBA00022630"/>
    </source>
</evidence>
<organism evidence="9">
    <name type="scientific">Melampsora larici-populina (strain 98AG31 / pathotype 3-4-7)</name>
    <name type="common">Poplar leaf rust fungus</name>
    <dbReference type="NCBI Taxonomy" id="747676"/>
    <lineage>
        <taxon>Eukaryota</taxon>
        <taxon>Fungi</taxon>
        <taxon>Dikarya</taxon>
        <taxon>Basidiomycota</taxon>
        <taxon>Pucciniomycotina</taxon>
        <taxon>Pucciniomycetes</taxon>
        <taxon>Pucciniales</taxon>
        <taxon>Melampsoraceae</taxon>
        <taxon>Melampsora</taxon>
    </lineage>
</organism>
<dbReference type="PANTHER" id="PTHR42973">
    <property type="entry name" value="BINDING OXIDOREDUCTASE, PUTATIVE (AFU_ORTHOLOGUE AFUA_1G17690)-RELATED"/>
    <property type="match status" value="1"/>
</dbReference>
<dbReference type="HOGENOM" id="CLU_018354_10_1_1"/>
<keyword evidence="3" id="KW-0285">Flavoprotein</keyword>
<dbReference type="AlphaFoldDB" id="F4SDT4"/>
<feature type="chain" id="PRO_5003318438" description="FAD-binding PCMH-type domain-containing protein" evidence="6">
    <location>
        <begin position="21"/>
        <end position="512"/>
    </location>
</feature>
<keyword evidence="6" id="KW-0732">Signal</keyword>
<dbReference type="Pfam" id="PF01565">
    <property type="entry name" value="FAD_binding_4"/>
    <property type="match status" value="1"/>
</dbReference>
<evidence type="ECO:0000256" key="5">
    <source>
        <dbReference type="ARBA" id="ARBA00023002"/>
    </source>
</evidence>
<dbReference type="eggNOG" id="ENOG502QVGN">
    <property type="taxonomic scope" value="Eukaryota"/>
</dbReference>
<dbReference type="SUPFAM" id="SSF56176">
    <property type="entry name" value="FAD-binding/transporter-associated domain-like"/>
    <property type="match status" value="1"/>
</dbReference>
<dbReference type="GO" id="GO:0071949">
    <property type="term" value="F:FAD binding"/>
    <property type="evidence" value="ECO:0007669"/>
    <property type="project" value="InterPro"/>
</dbReference>
<evidence type="ECO:0000313" key="8">
    <source>
        <dbReference type="EMBL" id="EGF97191.1"/>
    </source>
</evidence>
<keyword evidence="9" id="KW-1185">Reference proteome</keyword>
<sequence length="512" mass="56124">MLTSLFIVSCALSLVCYVEADTASLRLKFSELGIDAVFPGDSYYEEFAIPYNLRFTYLPAGIVFPNSTQAVADSIKVAVEENLPVSPRSGGHSFAAFGLGGDHGVLVVDVTLLNTISVDQSTGQAVIGTGNRLGDVAIGIYSQGRRALPHGSCPYVGIGGHAAFGGFGWASRMWGMTLDNIIGHEVVLANGTIVHASKDNNPDLFWALRGAGASFGIMTSIKFQTHPAPNELLNFAFRWDFTEDDSANALIEFQAFCQSNLPSELGMGVNFQRGSQPGRLKFGFVGAWFGDSKKFPTVIQKWLDVMPTPTTTLIEKRDWLTDVQGMARVTSQEALLSSNMDVTDQYDTFYAKSLTTSDSTPISNASIRAFSKHLASEGWISDTRWIARFELWGGQNSAITSVAKDATAFAQRSILLSMHFYASSKDYLPPFPDEGFSFIDEMVSTLVGNGRAYGAYANLDDDRLASTEWQDLYFNDNYQRLSQIKSVYDPQNVFSYPQSIKGANSDWRSEEL</sequence>
<feature type="domain" description="FAD-binding PCMH-type" evidence="7">
    <location>
        <begin position="55"/>
        <end position="228"/>
    </location>
</feature>
<dbReference type="InterPro" id="IPR012951">
    <property type="entry name" value="BBE"/>
</dbReference>
<protein>
    <recommendedName>
        <fullName evidence="7">FAD-binding PCMH-type domain-containing protein</fullName>
    </recommendedName>
</protein>
<evidence type="ECO:0000256" key="4">
    <source>
        <dbReference type="ARBA" id="ARBA00022827"/>
    </source>
</evidence>
<name>F4SDT4_MELLP</name>
<evidence type="ECO:0000256" key="2">
    <source>
        <dbReference type="ARBA" id="ARBA00005466"/>
    </source>
</evidence>